<feature type="domain" description="CSD" evidence="7">
    <location>
        <begin position="59"/>
        <end position="123"/>
    </location>
</feature>
<feature type="domain" description="CSD" evidence="7">
    <location>
        <begin position="693"/>
        <end position="763"/>
    </location>
</feature>
<accession>A0AA35TLV9</accession>
<dbReference type="Pfam" id="PF23456">
    <property type="entry name" value="CSDE1"/>
    <property type="match status" value="1"/>
</dbReference>
<evidence type="ECO:0000313" key="9">
    <source>
        <dbReference type="EMBL" id="CAI8050059.1"/>
    </source>
</evidence>
<gene>
    <name evidence="9" type="ORF">GBAR_LOCUS27539</name>
</gene>
<dbReference type="PROSITE" id="PS00352">
    <property type="entry name" value="CSD_1"/>
    <property type="match status" value="1"/>
</dbReference>
<dbReference type="SMART" id="SM00357">
    <property type="entry name" value="CSP"/>
    <property type="match status" value="5"/>
</dbReference>
<keyword evidence="4" id="KW-0694">RNA-binding</keyword>
<dbReference type="SUPFAM" id="SSF50249">
    <property type="entry name" value="Nucleic acid-binding proteins"/>
    <property type="match status" value="5"/>
</dbReference>
<dbReference type="Pfam" id="PF00313">
    <property type="entry name" value="CSD"/>
    <property type="match status" value="5"/>
</dbReference>
<dbReference type="InterPro" id="IPR012340">
    <property type="entry name" value="NA-bd_OB-fold"/>
</dbReference>
<feature type="region of interest" description="Disordered" evidence="6">
    <location>
        <begin position="17"/>
        <end position="41"/>
    </location>
</feature>
<dbReference type="AlphaFoldDB" id="A0AA35TLV9"/>
<keyword evidence="10" id="KW-1185">Reference proteome</keyword>
<evidence type="ECO:0000259" key="8">
    <source>
        <dbReference type="PROSITE" id="PS51938"/>
    </source>
</evidence>
<dbReference type="EMBL" id="CASHTH010003832">
    <property type="protein sequence ID" value="CAI8050059.1"/>
    <property type="molecule type" value="Genomic_DNA"/>
</dbReference>
<evidence type="ECO:0000256" key="6">
    <source>
        <dbReference type="SAM" id="MobiDB-lite"/>
    </source>
</evidence>
<comment type="caution">
    <text evidence="9">The sequence shown here is derived from an EMBL/GenBank/DDBJ whole genome shotgun (WGS) entry which is preliminary data.</text>
</comment>
<feature type="domain" description="CSD" evidence="7">
    <location>
        <begin position="237"/>
        <end position="300"/>
    </location>
</feature>
<name>A0AA35TLV9_GEOBA</name>
<evidence type="ECO:0000256" key="3">
    <source>
        <dbReference type="ARBA" id="ARBA00022737"/>
    </source>
</evidence>
<protein>
    <submittedName>
        <fullName evidence="9">Cold shock domain-containing protein E1</fullName>
    </submittedName>
</protein>
<dbReference type="InterPro" id="IPR011129">
    <property type="entry name" value="CSD"/>
</dbReference>
<evidence type="ECO:0000256" key="1">
    <source>
        <dbReference type="ARBA" id="ARBA00004496"/>
    </source>
</evidence>
<evidence type="ECO:0000256" key="2">
    <source>
        <dbReference type="ARBA" id="ARBA00022490"/>
    </source>
</evidence>
<keyword evidence="2" id="KW-0963">Cytoplasm</keyword>
<comment type="similarity">
    <text evidence="5">Belongs to the UNR family.</text>
</comment>
<dbReference type="InterPro" id="IPR024642">
    <property type="entry name" value="SUZ-C"/>
</dbReference>
<sequence length="804" mass="88482">MASSNSLVSSSAQVKMGSGLNRSHSQGSFSKSSGGGGGGAVMSASPASPIYPNTLSSIRETGIIDKLMPTFGFIICCERNESIFFHFSQYSGNSSDLRAGDEIEFEVGTDSRTNKLIARRLVKLPAGTVSFESISEERLLGKVDCEPRVVSGGSGASGEGGGKGGRSSKAYADPGMGRIIYERSGEFFFIPYAFTDVNDERDIHKGDEVSFYMAKNKRSGALRARLVRLVQPATVETVQGIVKTLKDSFGFIERADVERDIFFHYSELSQGAESEMAMGACVEFVIQSRQGKEVATQIKVLPSDSVQFDSVAEELFQGAVRTPVIRSFTHGRGKELEPQPGELVYQSEGDGITNLPYAHNDQGMIAALRDGFGFIRCAERDMRLFFHFNEVIDTEHKLTQHDEVEFTVQNDYTNERLHAVRVKILTPGSVQFEEVSERVFSGSVEDELPGECGRNKPNILKIQADGDRGTIHYLDSSGEPQVVSYYWASEALQFGDQVEFRVVTRSYDKLVTAVDIKVIQKSKDIRFRGFVATLKDSYGFIESEEHDCELFFPFSSCNKFCDPRELEVMDEVEYCIVRKSNRLAADEIKKLPRGTITTEQVQPGVREGNVLRPMKSSEDPQDYEGLIKPLSNGTTPNSTHNGSPLPPQLPYTATSLIDHRIVLQEGDPVQFQVGLAVDGGGMRAVNIVSRHAFLRGNVESIKGQGQYGFISYHNEGGPGSVFFHMNSLTGGCDPGDLRPGDEVEFLISVSHKTQKTSAIHVKKLSASVRPDRLIRRTSMPNNLTSTVIIRQPKGPDGTKGFSQQ</sequence>
<dbReference type="GO" id="GO:0003723">
    <property type="term" value="F:RNA binding"/>
    <property type="evidence" value="ECO:0007669"/>
    <property type="project" value="UniProtKB-KW"/>
</dbReference>
<proteinExistence type="inferred from homology"/>
<dbReference type="Proteomes" id="UP001174909">
    <property type="component" value="Unassembled WGS sequence"/>
</dbReference>
<dbReference type="GO" id="GO:0005737">
    <property type="term" value="C:cytoplasm"/>
    <property type="evidence" value="ECO:0007669"/>
    <property type="project" value="UniProtKB-SubCell"/>
</dbReference>
<dbReference type="InterPro" id="IPR002059">
    <property type="entry name" value="CSP_DNA-bd"/>
</dbReference>
<dbReference type="Gene3D" id="2.40.50.140">
    <property type="entry name" value="Nucleic acid-binding proteins"/>
    <property type="match status" value="6"/>
</dbReference>
<evidence type="ECO:0000256" key="5">
    <source>
        <dbReference type="ARBA" id="ARBA00044751"/>
    </source>
</evidence>
<dbReference type="InterPro" id="IPR019844">
    <property type="entry name" value="CSD_CS"/>
</dbReference>
<evidence type="ECO:0000256" key="4">
    <source>
        <dbReference type="ARBA" id="ARBA00022884"/>
    </source>
</evidence>
<evidence type="ECO:0000259" key="7">
    <source>
        <dbReference type="PROSITE" id="PS51857"/>
    </source>
</evidence>
<dbReference type="InterPro" id="IPR056400">
    <property type="entry name" value="CSDE1"/>
</dbReference>
<organism evidence="9 10">
    <name type="scientific">Geodia barretti</name>
    <name type="common">Barrett's horny sponge</name>
    <dbReference type="NCBI Taxonomy" id="519541"/>
    <lineage>
        <taxon>Eukaryota</taxon>
        <taxon>Metazoa</taxon>
        <taxon>Porifera</taxon>
        <taxon>Demospongiae</taxon>
        <taxon>Heteroscleromorpha</taxon>
        <taxon>Tetractinellida</taxon>
        <taxon>Astrophorina</taxon>
        <taxon>Geodiidae</taxon>
        <taxon>Geodia</taxon>
    </lineage>
</organism>
<reference evidence="9" key="1">
    <citation type="submission" date="2023-03" db="EMBL/GenBank/DDBJ databases">
        <authorList>
            <person name="Steffen K."/>
            <person name="Cardenas P."/>
        </authorList>
    </citation>
    <scope>NUCLEOTIDE SEQUENCE</scope>
</reference>
<dbReference type="PANTHER" id="PTHR12913">
    <property type="entry name" value="UNR PROTEIN N-RAS UPSTREAM GENE PROTEIN"/>
    <property type="match status" value="1"/>
</dbReference>
<dbReference type="Pfam" id="PF12901">
    <property type="entry name" value="SUZ-C"/>
    <property type="match status" value="1"/>
</dbReference>
<comment type="subcellular location">
    <subcellularLocation>
        <location evidence="1">Cytoplasm</location>
    </subcellularLocation>
</comment>
<dbReference type="PROSITE" id="PS51938">
    <property type="entry name" value="SUZ_C"/>
    <property type="match status" value="1"/>
</dbReference>
<evidence type="ECO:0000313" key="10">
    <source>
        <dbReference type="Proteomes" id="UP001174909"/>
    </source>
</evidence>
<keyword evidence="3" id="KW-0677">Repeat</keyword>
<dbReference type="PROSITE" id="PS51857">
    <property type="entry name" value="CSD_2"/>
    <property type="match status" value="4"/>
</dbReference>
<feature type="compositionally biased region" description="Low complexity" evidence="6">
    <location>
        <begin position="23"/>
        <end position="32"/>
    </location>
</feature>
<feature type="domain" description="SUZ-C" evidence="8">
    <location>
        <begin position="768"/>
        <end position="804"/>
    </location>
</feature>
<feature type="domain" description="CSD" evidence="7">
    <location>
        <begin position="360"/>
        <end position="424"/>
    </location>
</feature>
<dbReference type="CDD" id="cd04458">
    <property type="entry name" value="CSP_CDS"/>
    <property type="match status" value="1"/>
</dbReference>
<dbReference type="PANTHER" id="PTHR12913:SF1">
    <property type="entry name" value="COLD SHOCK DOMAIN-CONTAINING PROTEIN E1"/>
    <property type="match status" value="1"/>
</dbReference>